<keyword evidence="1" id="KW-1277">Toxin-antitoxin system</keyword>
<comment type="caution">
    <text evidence="3">The sequence shown here is derived from an EMBL/GenBank/DDBJ whole genome shotgun (WGS) entry which is preliminary data.</text>
</comment>
<sequence length="132" mass="15098">MKQVKWFSGANDDLDRLRFYCEVCFGNRAAKNIIASTMKRIDQLGDFPGMGPLEPLLNHRPEAWHSLVIHRNVKVIYIIGSQSVNIAALWDTRRQPKALASYIDKIIETEPAILNEPVVPYIKTDKKDYATQ</sequence>
<evidence type="ECO:0000256" key="1">
    <source>
        <dbReference type="ARBA" id="ARBA00022649"/>
    </source>
</evidence>
<name>A0A3D8HAD6_9BACT</name>
<dbReference type="EMBL" id="JACRTI010000053">
    <property type="protein sequence ID" value="MBC8603298.1"/>
    <property type="molecule type" value="Genomic_DNA"/>
</dbReference>
<evidence type="ECO:0000313" key="3">
    <source>
        <dbReference type="EMBL" id="RDU47955.1"/>
    </source>
</evidence>
<dbReference type="AlphaFoldDB" id="A0A3D8HAD6"/>
<gene>
    <name evidence="3" type="ORF">DWU89_16815</name>
    <name evidence="2" type="ORF">H8784_16415</name>
</gene>
<proteinExistence type="predicted"/>
<dbReference type="InterPro" id="IPR007712">
    <property type="entry name" value="RelE/ParE_toxin"/>
</dbReference>
<evidence type="ECO:0000313" key="4">
    <source>
        <dbReference type="Proteomes" id="UP000256321"/>
    </source>
</evidence>
<dbReference type="Proteomes" id="UP000256321">
    <property type="component" value="Unassembled WGS sequence"/>
</dbReference>
<organism evidence="3 4">
    <name type="scientific">Parabacteroides acidifaciens</name>
    <dbReference type="NCBI Taxonomy" id="2290935"/>
    <lineage>
        <taxon>Bacteria</taxon>
        <taxon>Pseudomonadati</taxon>
        <taxon>Bacteroidota</taxon>
        <taxon>Bacteroidia</taxon>
        <taxon>Bacteroidales</taxon>
        <taxon>Tannerellaceae</taxon>
        <taxon>Parabacteroides</taxon>
    </lineage>
</organism>
<protein>
    <submittedName>
        <fullName evidence="3">Type II toxin-antitoxin system RelE/ParE family toxin</fullName>
    </submittedName>
</protein>
<dbReference type="Proteomes" id="UP000629596">
    <property type="component" value="Unassembled WGS sequence"/>
</dbReference>
<dbReference type="InterPro" id="IPR035093">
    <property type="entry name" value="RelE/ParE_toxin_dom_sf"/>
</dbReference>
<dbReference type="EMBL" id="QREV01000053">
    <property type="protein sequence ID" value="RDU47955.1"/>
    <property type="molecule type" value="Genomic_DNA"/>
</dbReference>
<accession>A0A3D8HAD6</accession>
<dbReference type="Pfam" id="PF05016">
    <property type="entry name" value="ParE_toxin"/>
    <property type="match status" value="1"/>
</dbReference>
<reference evidence="2 5" key="2">
    <citation type="submission" date="2020-08" db="EMBL/GenBank/DDBJ databases">
        <title>Genome public.</title>
        <authorList>
            <person name="Liu C."/>
            <person name="Sun Q."/>
        </authorList>
    </citation>
    <scope>NUCLEOTIDE SEQUENCE [LARGE SCALE GENOMIC DNA]</scope>
    <source>
        <strain evidence="2 5">426_9</strain>
    </source>
</reference>
<dbReference type="Gene3D" id="3.30.2310.20">
    <property type="entry name" value="RelE-like"/>
    <property type="match status" value="1"/>
</dbReference>
<evidence type="ECO:0000313" key="2">
    <source>
        <dbReference type="EMBL" id="MBC8603298.1"/>
    </source>
</evidence>
<evidence type="ECO:0000313" key="5">
    <source>
        <dbReference type="Proteomes" id="UP000629596"/>
    </source>
</evidence>
<dbReference type="RefSeq" id="WP_115500792.1">
    <property type="nucleotide sequence ID" value="NZ_JACRTI010000053.1"/>
</dbReference>
<keyword evidence="5" id="KW-1185">Reference proteome</keyword>
<reference evidence="3 4" key="1">
    <citation type="submission" date="2018-07" db="EMBL/GenBank/DDBJ databases">
        <title>Parabacteroides acidifaciens nov. sp., isolated from human feces.</title>
        <authorList>
            <person name="Wang Y.J."/>
        </authorList>
    </citation>
    <scope>NUCLEOTIDE SEQUENCE [LARGE SCALE GENOMIC DNA]</scope>
    <source>
        <strain evidence="3 4">426-9</strain>
    </source>
</reference>